<comment type="caution">
    <text evidence="3">The sequence shown here is derived from an EMBL/GenBank/DDBJ whole genome shotgun (WGS) entry which is preliminary data.</text>
</comment>
<dbReference type="Gene3D" id="3.60.15.10">
    <property type="entry name" value="Ribonuclease Z/Hydroxyacylglutathione hydrolase-like"/>
    <property type="match status" value="1"/>
</dbReference>
<feature type="region of interest" description="Disordered" evidence="1">
    <location>
        <begin position="299"/>
        <end position="347"/>
    </location>
</feature>
<dbReference type="GO" id="GO:0016787">
    <property type="term" value="F:hydrolase activity"/>
    <property type="evidence" value="ECO:0007669"/>
    <property type="project" value="UniProtKB-KW"/>
</dbReference>
<dbReference type="CDD" id="cd07721">
    <property type="entry name" value="yflN-like_MBL-fold"/>
    <property type="match status" value="1"/>
</dbReference>
<dbReference type="InterPro" id="IPR050855">
    <property type="entry name" value="NDM-1-like"/>
</dbReference>
<feature type="compositionally biased region" description="Basic residues" evidence="1">
    <location>
        <begin position="299"/>
        <end position="310"/>
    </location>
</feature>
<protein>
    <submittedName>
        <fullName evidence="3">Glyoxylase-like metal-dependent hydrolase (Beta-lactamase superfamily II)</fullName>
    </submittedName>
</protein>
<reference evidence="3 4" key="1">
    <citation type="submission" date="2020-08" db="EMBL/GenBank/DDBJ databases">
        <title>Genomic Encyclopedia of Type Strains, Phase IV (KMG-IV): sequencing the most valuable type-strain genomes for metagenomic binning, comparative biology and taxonomic classification.</title>
        <authorList>
            <person name="Goeker M."/>
        </authorList>
    </citation>
    <scope>NUCLEOTIDE SEQUENCE [LARGE SCALE GENOMIC DNA]</scope>
    <source>
        <strain evidence="3 4">DSM 29854</strain>
    </source>
</reference>
<dbReference type="SMART" id="SM00849">
    <property type="entry name" value="Lactamase_B"/>
    <property type="match status" value="1"/>
</dbReference>
<feature type="domain" description="Metallo-beta-lactamase" evidence="2">
    <location>
        <begin position="13"/>
        <end position="222"/>
    </location>
</feature>
<keyword evidence="3" id="KW-0378">Hydrolase</keyword>
<gene>
    <name evidence="3" type="ORF">FHS90_002309</name>
</gene>
<accession>A0A839GUY2</accession>
<dbReference type="SUPFAM" id="SSF56281">
    <property type="entry name" value="Metallo-hydrolase/oxidoreductase"/>
    <property type="match status" value="1"/>
</dbReference>
<dbReference type="PANTHER" id="PTHR42951">
    <property type="entry name" value="METALLO-BETA-LACTAMASE DOMAIN-CONTAINING"/>
    <property type="match status" value="1"/>
</dbReference>
<dbReference type="InterPro" id="IPR001279">
    <property type="entry name" value="Metallo-B-lactamas"/>
</dbReference>
<organism evidence="3 4">
    <name type="scientific">Rufibacter quisquiliarum</name>
    <dbReference type="NCBI Taxonomy" id="1549639"/>
    <lineage>
        <taxon>Bacteria</taxon>
        <taxon>Pseudomonadati</taxon>
        <taxon>Bacteroidota</taxon>
        <taxon>Cytophagia</taxon>
        <taxon>Cytophagales</taxon>
        <taxon>Hymenobacteraceae</taxon>
        <taxon>Rufibacter</taxon>
    </lineage>
</organism>
<dbReference type="AlphaFoldDB" id="A0A839GUY2"/>
<evidence type="ECO:0000313" key="3">
    <source>
        <dbReference type="EMBL" id="MBA9077591.1"/>
    </source>
</evidence>
<dbReference type="EMBL" id="JACJIQ010000008">
    <property type="protein sequence ID" value="MBA9077591.1"/>
    <property type="molecule type" value="Genomic_DNA"/>
</dbReference>
<name>A0A839GUY2_9BACT</name>
<keyword evidence="4" id="KW-1185">Reference proteome</keyword>
<proteinExistence type="predicted"/>
<feature type="compositionally biased region" description="Polar residues" evidence="1">
    <location>
        <begin position="327"/>
        <end position="347"/>
    </location>
</feature>
<evidence type="ECO:0000313" key="4">
    <source>
        <dbReference type="Proteomes" id="UP000563094"/>
    </source>
</evidence>
<dbReference type="RefSeq" id="WP_246386911.1">
    <property type="nucleotide sequence ID" value="NZ_JACJIQ010000008.1"/>
</dbReference>
<evidence type="ECO:0000256" key="1">
    <source>
        <dbReference type="SAM" id="MobiDB-lite"/>
    </source>
</evidence>
<dbReference type="Proteomes" id="UP000563094">
    <property type="component" value="Unassembled WGS sequence"/>
</dbReference>
<dbReference type="InterPro" id="IPR036866">
    <property type="entry name" value="RibonucZ/Hydroxyglut_hydro"/>
</dbReference>
<dbReference type="PANTHER" id="PTHR42951:SF17">
    <property type="entry name" value="METALLO-BETA-LACTAMASE DOMAIN-CONTAINING PROTEIN"/>
    <property type="match status" value="1"/>
</dbReference>
<dbReference type="Pfam" id="PF00753">
    <property type="entry name" value="Lactamase_B"/>
    <property type="match status" value="1"/>
</dbReference>
<evidence type="ECO:0000259" key="2">
    <source>
        <dbReference type="SMART" id="SM00849"/>
    </source>
</evidence>
<sequence length="347" mass="38059">MVAPGVMGMEIVFVNLFFVENPDNSWVLIDAGLYGSADKIRRAAEEKFGKNNPPKAILLTHGHFDHVGALQTLADYWQVPVFAHRLEFPYLTGISNYPPPDSSVGGGGMAYLSFMYPKKPITFRGRLELLPSDGSVPFLPEWRWLETPGHAPGHVSFFREHDRVLIAGDAFVTRKPESALAVLTQKQEVCGPPAYFTPDWIAARHSVQKLANLQPEVAASGHGLPMRGEALHKGLDELARLFDQLAVPHQGRYVKQPAITDKTGVVQLPPNVSNTVPKVLATAGLVALAGLATYAFTKKRKSPTHSRIKKTWPGYASRPGYAHSPQAEETNSSVRAHDPNSTTNNYP</sequence>